<evidence type="ECO:0000313" key="2">
    <source>
        <dbReference type="EMBL" id="EAT11973.1"/>
    </source>
</evidence>
<dbReference type="InterPro" id="IPR002123">
    <property type="entry name" value="Plipid/glycerol_acylTrfase"/>
</dbReference>
<dbReference type="Proteomes" id="UP000004263">
    <property type="component" value="Unassembled WGS sequence"/>
</dbReference>
<evidence type="ECO:0000313" key="3">
    <source>
        <dbReference type="Proteomes" id="UP000004263"/>
    </source>
</evidence>
<dbReference type="GO" id="GO:0016746">
    <property type="term" value="F:acyltransferase activity"/>
    <property type="evidence" value="ECO:0007669"/>
    <property type="project" value="InterPro"/>
</dbReference>
<name>Q1N178_9GAMM</name>
<dbReference type="SUPFAM" id="SSF69593">
    <property type="entry name" value="Glycerol-3-phosphate (1)-acyltransferase"/>
    <property type="match status" value="1"/>
</dbReference>
<organism evidence="2 3">
    <name type="scientific">Bermanella marisrubri</name>
    <dbReference type="NCBI Taxonomy" id="207949"/>
    <lineage>
        <taxon>Bacteria</taxon>
        <taxon>Pseudomonadati</taxon>
        <taxon>Pseudomonadota</taxon>
        <taxon>Gammaproteobacteria</taxon>
        <taxon>Oceanospirillales</taxon>
        <taxon>Oceanospirillaceae</taxon>
        <taxon>Bermanella</taxon>
    </lineage>
</organism>
<dbReference type="AlphaFoldDB" id="Q1N178"/>
<evidence type="ECO:0000259" key="1">
    <source>
        <dbReference type="Pfam" id="PF01553"/>
    </source>
</evidence>
<dbReference type="PANTHER" id="PTHR30068:SF3">
    <property type="entry name" value="PHOSPHOLIPID_GLYCEROL ACYLTRANSFERASE DOMAIN-CONTAINING PROTEIN"/>
    <property type="match status" value="1"/>
</dbReference>
<dbReference type="GO" id="GO:0042840">
    <property type="term" value="P:D-glucuronate catabolic process"/>
    <property type="evidence" value="ECO:0007669"/>
    <property type="project" value="TreeGrafter"/>
</dbReference>
<dbReference type="GO" id="GO:0019698">
    <property type="term" value="P:D-galacturonate catabolic process"/>
    <property type="evidence" value="ECO:0007669"/>
    <property type="project" value="TreeGrafter"/>
</dbReference>
<dbReference type="STRING" id="207949.RED65_11550"/>
<dbReference type="EMBL" id="AAQH01000011">
    <property type="protein sequence ID" value="EAT11973.1"/>
    <property type="molecule type" value="Genomic_DNA"/>
</dbReference>
<protein>
    <recommendedName>
        <fullName evidence="1">Phospholipid/glycerol acyltransferase domain-containing protein</fullName>
    </recommendedName>
</protein>
<comment type="caution">
    <text evidence="2">The sequence shown here is derived from an EMBL/GenBank/DDBJ whole genome shotgun (WGS) entry which is preliminary data.</text>
</comment>
<feature type="domain" description="Phospholipid/glycerol acyltransferase" evidence="1">
    <location>
        <begin position="86"/>
        <end position="234"/>
    </location>
</feature>
<dbReference type="PANTHER" id="PTHR30068">
    <property type="entry name" value="URONATE ISOMERASE"/>
    <property type="match status" value="1"/>
</dbReference>
<dbReference type="HOGENOM" id="CLU_061982_0_0_6"/>
<keyword evidence="3" id="KW-1185">Reference proteome</keyword>
<dbReference type="Pfam" id="PF01553">
    <property type="entry name" value="Acyltransferase"/>
    <property type="match status" value="1"/>
</dbReference>
<proteinExistence type="predicted"/>
<accession>Q1N178</accession>
<sequence>MFDDIRAYSDHEVSDVLKSLINDVEFIDFIAKQRYPKLSRYLPRWTQKRIHTGLSSKFQKIHSIDDWQQQLAPHVKSLLETTISELRITGLESLDKAQTYLFMSNHRDIAMDPLLVNYALLQSGHATSKVAIGDNLLGREFVAHIMRLNKSFIVKRSLNGVREKLKAAQNLSAYIHDCIKQNQHVWIAQREGRAKDNFDQTESAVLKMLHLAGKKLGWSFNQSMHYLNIVPVSISYEWDPCDVDKAKQLHAESTSGHYEKHADEDFMSILKGLKGYKGKVRIHFSEPVKLESDHAKDWCHAVDQAIYSKYELFDVNYAAHDACQSQSSIASLTWRKRFKSQPSSVLSILQKNYAKPVELAQSVEEHKN</sequence>
<reference evidence="2 3" key="1">
    <citation type="submission" date="2006-03" db="EMBL/GenBank/DDBJ databases">
        <authorList>
            <person name="Pinhassi J."/>
            <person name="Pedros-Alio C."/>
            <person name="Ferriera S."/>
            <person name="Johnson J."/>
            <person name="Kravitz S."/>
            <person name="Halpern A."/>
            <person name="Remington K."/>
            <person name="Beeson K."/>
            <person name="Tran B."/>
            <person name="Rogers Y.-H."/>
            <person name="Friedman R."/>
            <person name="Venter J.C."/>
        </authorList>
    </citation>
    <scope>NUCLEOTIDE SEQUENCE [LARGE SCALE GENOMIC DNA]</scope>
    <source>
        <strain evidence="2 3">RED65</strain>
    </source>
</reference>
<gene>
    <name evidence="2" type="ORF">RED65_11550</name>
</gene>